<sequence>MLHVLNQGHWHHTGLIPERVRVRVPEPGAPNGTWQRADGAPWPGGEPPVPMLELEARWLHRWAQLVTQPSTRGRHTLALLPGIPAERWEREPEPTARDRVFRFRATASPSAFRLASRLAAAPLNIPVMEFVQRMHEPQDALNHPSGTLPELPETERLLPYMRVQEKVYQALSGPYLEGARTFHARAALAQQALGRSGERGAGPVEDPPHGGSAVSNAKMSRSKPTSPKGERPRRRMRLPECLNPKEKSDGPRSDYPAP</sequence>
<protein>
    <submittedName>
        <fullName evidence="2">Uncharacterized protein</fullName>
    </submittedName>
</protein>
<dbReference type="PATRIC" id="fig|749414.3.peg.2190"/>
<dbReference type="EMBL" id="CP002047">
    <property type="protein sequence ID" value="ADI05239.1"/>
    <property type="molecule type" value="Genomic_DNA"/>
</dbReference>
<dbReference type="eggNOG" id="COG3903">
    <property type="taxonomic scope" value="Bacteria"/>
</dbReference>
<accession>D7BT24</accession>
<feature type="compositionally biased region" description="Basic and acidic residues" evidence="1">
    <location>
        <begin position="243"/>
        <end position="252"/>
    </location>
</feature>
<gene>
    <name evidence="2" type="ordered locus">SBI_02118</name>
</gene>
<dbReference type="HOGENOM" id="CLU_1077331_0_0_11"/>
<dbReference type="RefSeq" id="WP_014174718.1">
    <property type="nucleotide sequence ID" value="NC_016582.1"/>
</dbReference>
<feature type="compositionally biased region" description="Polar residues" evidence="1">
    <location>
        <begin position="213"/>
        <end position="225"/>
    </location>
</feature>
<keyword evidence="3" id="KW-1185">Reference proteome</keyword>
<feature type="region of interest" description="Disordered" evidence="1">
    <location>
        <begin position="193"/>
        <end position="258"/>
    </location>
</feature>
<dbReference type="Proteomes" id="UP000000377">
    <property type="component" value="Chromosome"/>
</dbReference>
<name>D7BT24_STRBB</name>
<organism evidence="2 3">
    <name type="scientific">Streptomyces bingchenggensis (strain BCW-1)</name>
    <dbReference type="NCBI Taxonomy" id="749414"/>
    <lineage>
        <taxon>Bacteria</taxon>
        <taxon>Bacillati</taxon>
        <taxon>Actinomycetota</taxon>
        <taxon>Actinomycetes</taxon>
        <taxon>Kitasatosporales</taxon>
        <taxon>Streptomycetaceae</taxon>
        <taxon>Streptomyces</taxon>
    </lineage>
</organism>
<reference evidence="2 3" key="1">
    <citation type="journal article" date="2010" name="J. Bacteriol.">
        <title>Genome sequence of the milbemycin-producing bacterium Streptomyces bingchenggensis.</title>
        <authorList>
            <person name="Wang X.J."/>
            <person name="Yan Y.J."/>
            <person name="Zhang B."/>
            <person name="An J."/>
            <person name="Wang J.J."/>
            <person name="Tian J."/>
            <person name="Jiang L."/>
            <person name="Chen Y.H."/>
            <person name="Huang S.X."/>
            <person name="Yin M."/>
            <person name="Zhang J."/>
            <person name="Gao A.L."/>
            <person name="Liu C.X."/>
            <person name="Zhu Z.X."/>
            <person name="Xiang W.S."/>
        </authorList>
    </citation>
    <scope>NUCLEOTIDE SEQUENCE [LARGE SCALE GENOMIC DNA]</scope>
    <source>
        <strain evidence="2 3">BCW-1</strain>
    </source>
</reference>
<proteinExistence type="predicted"/>
<dbReference type="eggNOG" id="COG3087">
    <property type="taxonomic scope" value="Bacteria"/>
</dbReference>
<dbReference type="KEGG" id="sbh:SBI_02118"/>
<evidence type="ECO:0000313" key="2">
    <source>
        <dbReference type="EMBL" id="ADI05239.1"/>
    </source>
</evidence>
<evidence type="ECO:0000256" key="1">
    <source>
        <dbReference type="SAM" id="MobiDB-lite"/>
    </source>
</evidence>
<dbReference type="STRING" id="749414.SBI_02118"/>
<dbReference type="AlphaFoldDB" id="D7BT24"/>
<evidence type="ECO:0000313" key="3">
    <source>
        <dbReference type="Proteomes" id="UP000000377"/>
    </source>
</evidence>